<keyword evidence="10" id="KW-1185">Reference proteome</keyword>
<dbReference type="PANTHER" id="PTHR23514:SF3">
    <property type="entry name" value="BYPASS OF STOP CODON PROTEIN 6"/>
    <property type="match status" value="1"/>
</dbReference>
<evidence type="ECO:0000313" key="10">
    <source>
        <dbReference type="Proteomes" id="UP000679992"/>
    </source>
</evidence>
<feature type="transmembrane region" description="Helical" evidence="7">
    <location>
        <begin position="276"/>
        <end position="294"/>
    </location>
</feature>
<evidence type="ECO:0000256" key="6">
    <source>
        <dbReference type="ARBA" id="ARBA00023136"/>
    </source>
</evidence>
<evidence type="ECO:0000256" key="2">
    <source>
        <dbReference type="ARBA" id="ARBA00008335"/>
    </source>
</evidence>
<protein>
    <submittedName>
        <fullName evidence="9">Glucose/mannose:H+ symporter GlcP</fullName>
    </submittedName>
</protein>
<dbReference type="Proteomes" id="UP000679992">
    <property type="component" value="Unassembled WGS sequence"/>
</dbReference>
<accession>A0ABQ4MCF1</accession>
<feature type="transmembrane region" description="Helical" evidence="7">
    <location>
        <begin position="244"/>
        <end position="264"/>
    </location>
</feature>
<gene>
    <name evidence="9" type="ORF">J42TS3_27110</name>
</gene>
<evidence type="ECO:0000259" key="8">
    <source>
        <dbReference type="PROSITE" id="PS50850"/>
    </source>
</evidence>
<feature type="transmembrane region" description="Helical" evidence="7">
    <location>
        <begin position="300"/>
        <end position="322"/>
    </location>
</feature>
<evidence type="ECO:0000256" key="5">
    <source>
        <dbReference type="ARBA" id="ARBA00022989"/>
    </source>
</evidence>
<dbReference type="InterPro" id="IPR020846">
    <property type="entry name" value="MFS_dom"/>
</dbReference>
<evidence type="ECO:0000256" key="4">
    <source>
        <dbReference type="ARBA" id="ARBA00022692"/>
    </source>
</evidence>
<dbReference type="Pfam" id="PF07690">
    <property type="entry name" value="MFS_1"/>
    <property type="match status" value="1"/>
</dbReference>
<keyword evidence="3" id="KW-0813">Transport</keyword>
<proteinExistence type="inferred from homology"/>
<dbReference type="InterPro" id="IPR011701">
    <property type="entry name" value="MFS"/>
</dbReference>
<comment type="similarity">
    <text evidence="2">Belongs to the major facilitator superfamily.</text>
</comment>
<feature type="transmembrane region" description="Helical" evidence="7">
    <location>
        <begin position="39"/>
        <end position="62"/>
    </location>
</feature>
<evidence type="ECO:0000256" key="3">
    <source>
        <dbReference type="ARBA" id="ARBA00022448"/>
    </source>
</evidence>
<evidence type="ECO:0000256" key="1">
    <source>
        <dbReference type="ARBA" id="ARBA00004651"/>
    </source>
</evidence>
<dbReference type="Gene3D" id="1.20.1250.20">
    <property type="entry name" value="MFS general substrate transporter like domains"/>
    <property type="match status" value="2"/>
</dbReference>
<dbReference type="PANTHER" id="PTHR23514">
    <property type="entry name" value="BYPASS OF STOP CODON PROTEIN 6"/>
    <property type="match status" value="1"/>
</dbReference>
<feature type="transmembrane region" description="Helical" evidence="7">
    <location>
        <begin position="208"/>
        <end position="232"/>
    </location>
</feature>
<sequence length="399" mass="42908">MKRLMWFGCWAYLLIGLAHVVVGSIMPNLLEHYGKDYSAGGTLIFAQFAGFLIGVLLSPLLIGKFGKRNGLLIATGMLLVAELVYTLLPPWEWMYAVGAVAGFGFGMIEAVIGTLILVAVTEGTAVAMSRLEVFFGVGALMMPLVAGWLIRAEMWRYSFLLVSTLAFVMLLAWGKGNFKELNAVLNAREERRKEKGSLLRQYKGSRGLMLLVFILFFFLYVGTEMSFVNFLPSMLIEKVGTDKATAALSVTLFWIAMTVGRLFAGIIAEKISYSRYVISGSLISFFLISCFALVGGLTGLIALILLLGLFMSGLFSIALVFANKMLPGSEEATPSLLIASGGIGGAVLPLLMGKSMDLGGAGASSWLLAGFIGALVIFSTAAVLIKRVNSNPLGLPEKE</sequence>
<feature type="transmembrane region" description="Helical" evidence="7">
    <location>
        <begin position="131"/>
        <end position="150"/>
    </location>
</feature>
<keyword evidence="4 7" id="KW-0812">Transmembrane</keyword>
<dbReference type="PROSITE" id="PS50850">
    <property type="entry name" value="MFS"/>
    <property type="match status" value="1"/>
</dbReference>
<evidence type="ECO:0000313" key="9">
    <source>
        <dbReference type="EMBL" id="GIP53676.1"/>
    </source>
</evidence>
<evidence type="ECO:0000256" key="7">
    <source>
        <dbReference type="SAM" id="Phobius"/>
    </source>
</evidence>
<comment type="subcellular location">
    <subcellularLocation>
        <location evidence="1">Cell membrane</location>
        <topology evidence="1">Multi-pass membrane protein</topology>
    </subcellularLocation>
</comment>
<name>A0ABQ4MCF1_9BACL</name>
<feature type="transmembrane region" description="Helical" evidence="7">
    <location>
        <begin position="94"/>
        <end position="119"/>
    </location>
</feature>
<keyword evidence="5 7" id="KW-1133">Transmembrane helix</keyword>
<feature type="transmembrane region" description="Helical" evidence="7">
    <location>
        <begin position="156"/>
        <end position="173"/>
    </location>
</feature>
<dbReference type="SUPFAM" id="SSF103473">
    <property type="entry name" value="MFS general substrate transporter"/>
    <property type="match status" value="1"/>
</dbReference>
<comment type="caution">
    <text evidence="9">The sequence shown here is derived from an EMBL/GenBank/DDBJ whole genome shotgun (WGS) entry which is preliminary data.</text>
</comment>
<reference evidence="9 10" key="1">
    <citation type="submission" date="2021-03" db="EMBL/GenBank/DDBJ databases">
        <title>Antimicrobial resistance genes in bacteria isolated from Japanese honey, and their potential for conferring macrolide and lincosamide resistance in the American foulbrood pathogen Paenibacillus larvae.</title>
        <authorList>
            <person name="Okamoto M."/>
            <person name="Kumagai M."/>
            <person name="Kanamori H."/>
            <person name="Takamatsu D."/>
        </authorList>
    </citation>
    <scope>NUCLEOTIDE SEQUENCE [LARGE SCALE GENOMIC DNA]</scope>
    <source>
        <strain evidence="9 10">J42TS3</strain>
    </source>
</reference>
<feature type="transmembrane region" description="Helical" evidence="7">
    <location>
        <begin position="334"/>
        <end position="352"/>
    </location>
</feature>
<organism evidence="9 10">
    <name type="scientific">Paenibacillus vini</name>
    <dbReference type="NCBI Taxonomy" id="1476024"/>
    <lineage>
        <taxon>Bacteria</taxon>
        <taxon>Bacillati</taxon>
        <taxon>Bacillota</taxon>
        <taxon>Bacilli</taxon>
        <taxon>Bacillales</taxon>
        <taxon>Paenibacillaceae</taxon>
        <taxon>Paenibacillus</taxon>
    </lineage>
</organism>
<dbReference type="EMBL" id="BOSL01000008">
    <property type="protein sequence ID" value="GIP53676.1"/>
    <property type="molecule type" value="Genomic_DNA"/>
</dbReference>
<dbReference type="InterPro" id="IPR051788">
    <property type="entry name" value="MFS_Transporter"/>
</dbReference>
<feature type="transmembrane region" description="Helical" evidence="7">
    <location>
        <begin position="69"/>
        <end position="88"/>
    </location>
</feature>
<feature type="domain" description="Major facilitator superfamily (MFS) profile" evidence="8">
    <location>
        <begin position="4"/>
        <end position="388"/>
    </location>
</feature>
<keyword evidence="6 7" id="KW-0472">Membrane</keyword>
<feature type="transmembrane region" description="Helical" evidence="7">
    <location>
        <begin position="364"/>
        <end position="385"/>
    </location>
</feature>
<dbReference type="RefSeq" id="WP_213655180.1">
    <property type="nucleotide sequence ID" value="NZ_BOSL01000008.1"/>
</dbReference>
<dbReference type="InterPro" id="IPR036259">
    <property type="entry name" value="MFS_trans_sf"/>
</dbReference>